<dbReference type="InterPro" id="IPR011060">
    <property type="entry name" value="RibuloseP-bd_barrel"/>
</dbReference>
<reference evidence="4" key="1">
    <citation type="submission" date="2017-09" db="EMBL/GenBank/DDBJ databases">
        <title>Depth-based differentiation of microbial function through sediment-hosted aquifers and enrichment of novel symbionts in the deep terrestrial subsurface.</title>
        <authorList>
            <person name="Probst A.J."/>
            <person name="Ladd B."/>
            <person name="Jarett J.K."/>
            <person name="Geller-Mcgrath D.E."/>
            <person name="Sieber C.M.K."/>
            <person name="Emerson J.B."/>
            <person name="Anantharaman K."/>
            <person name="Thomas B.C."/>
            <person name="Malmstrom R."/>
            <person name="Stieglmeier M."/>
            <person name="Klingl A."/>
            <person name="Woyke T."/>
            <person name="Ryan C.M."/>
            <person name="Banfield J.F."/>
        </authorList>
    </citation>
    <scope>NUCLEOTIDE SEQUENCE [LARGE SCALE GENOMIC DNA]</scope>
</reference>
<dbReference type="AlphaFoldDB" id="A0A2H0UMS3"/>
<evidence type="ECO:0008006" key="5">
    <source>
        <dbReference type="Google" id="ProtNLM"/>
    </source>
</evidence>
<evidence type="ECO:0000313" key="4">
    <source>
        <dbReference type="Proteomes" id="UP000230903"/>
    </source>
</evidence>
<evidence type="ECO:0000256" key="2">
    <source>
        <dbReference type="ARBA" id="ARBA00023235"/>
    </source>
</evidence>
<dbReference type="Pfam" id="PF00834">
    <property type="entry name" value="Ribul_P_3_epim"/>
    <property type="match status" value="1"/>
</dbReference>
<dbReference type="InterPro" id="IPR013785">
    <property type="entry name" value="Aldolase_TIM"/>
</dbReference>
<gene>
    <name evidence="3" type="ORF">COU10_03250</name>
</gene>
<evidence type="ECO:0000256" key="1">
    <source>
        <dbReference type="ARBA" id="ARBA00022723"/>
    </source>
</evidence>
<keyword evidence="1" id="KW-0479">Metal-binding</keyword>
<dbReference type="Gene3D" id="3.20.20.70">
    <property type="entry name" value="Aldolase class I"/>
    <property type="match status" value="1"/>
</dbReference>
<evidence type="ECO:0000313" key="3">
    <source>
        <dbReference type="EMBL" id="PIR87719.1"/>
    </source>
</evidence>
<organism evidence="3 4">
    <name type="scientific">Candidatus Harrisonbacteria bacterium CG10_big_fil_rev_8_21_14_0_10_45_28</name>
    <dbReference type="NCBI Taxonomy" id="1974586"/>
    <lineage>
        <taxon>Bacteria</taxon>
        <taxon>Candidatus Harrisoniibacteriota</taxon>
    </lineage>
</organism>
<dbReference type="GO" id="GO:0046872">
    <property type="term" value="F:metal ion binding"/>
    <property type="evidence" value="ECO:0007669"/>
    <property type="project" value="UniProtKB-KW"/>
</dbReference>
<dbReference type="GO" id="GO:0016857">
    <property type="term" value="F:racemase and epimerase activity, acting on carbohydrates and derivatives"/>
    <property type="evidence" value="ECO:0007669"/>
    <property type="project" value="InterPro"/>
</dbReference>
<sequence length="219" mass="24131">MKVVPIINVADSSELVKRVELISQLYSKFPQDQKRVQIDVADGSFTNGYANWKNVQDFIELETAKDFFIEVDALLLNPKEELKKWIPAGIKRFIFYLETVPNPDSIIALAKENNIEPVLAFTPATSLGEAAAHLEKVSSCQLLAVNPGLSGQEFNPSTLEKIIAIRALFPEMSIEIDGGVNNEVAKLCATSGADTIATSSFLFNSPDPLKTYEELLAIR</sequence>
<name>A0A2H0UMS3_9BACT</name>
<comment type="caution">
    <text evidence="3">The sequence shown here is derived from an EMBL/GenBank/DDBJ whole genome shotgun (WGS) entry which is preliminary data.</text>
</comment>
<proteinExistence type="predicted"/>
<accession>A0A2H0UMS3</accession>
<keyword evidence="2" id="KW-0413">Isomerase</keyword>
<dbReference type="GO" id="GO:0005975">
    <property type="term" value="P:carbohydrate metabolic process"/>
    <property type="evidence" value="ECO:0007669"/>
    <property type="project" value="InterPro"/>
</dbReference>
<dbReference type="InterPro" id="IPR000056">
    <property type="entry name" value="Ribul_P_3_epim-like"/>
</dbReference>
<dbReference type="EMBL" id="PFBC01000051">
    <property type="protein sequence ID" value="PIR87719.1"/>
    <property type="molecule type" value="Genomic_DNA"/>
</dbReference>
<dbReference type="Proteomes" id="UP000230903">
    <property type="component" value="Unassembled WGS sequence"/>
</dbReference>
<dbReference type="SUPFAM" id="SSF51366">
    <property type="entry name" value="Ribulose-phoshate binding barrel"/>
    <property type="match status" value="1"/>
</dbReference>
<dbReference type="PANTHER" id="PTHR11749">
    <property type="entry name" value="RIBULOSE-5-PHOSPHATE-3-EPIMERASE"/>
    <property type="match status" value="1"/>
</dbReference>
<protein>
    <recommendedName>
        <fullName evidence="5">Ribulose-phosphate 3-epimerase</fullName>
    </recommendedName>
</protein>